<reference evidence="10" key="1">
    <citation type="journal article" date="2019" name="Int. J. Syst. Evol. Microbiol.">
        <title>The Global Catalogue of Microorganisms (GCM) 10K type strain sequencing project: providing services to taxonomists for standard genome sequencing and annotation.</title>
        <authorList>
            <consortium name="The Broad Institute Genomics Platform"/>
            <consortium name="The Broad Institute Genome Sequencing Center for Infectious Disease"/>
            <person name="Wu L."/>
            <person name="Ma J."/>
        </authorList>
    </citation>
    <scope>NUCLEOTIDE SEQUENCE [LARGE SCALE GENOMIC DNA]</scope>
    <source>
        <strain evidence="10">CCUG 59189</strain>
    </source>
</reference>
<feature type="transmembrane region" description="Helical" evidence="8">
    <location>
        <begin position="29"/>
        <end position="50"/>
    </location>
</feature>
<evidence type="ECO:0000256" key="3">
    <source>
        <dbReference type="ARBA" id="ARBA00022475"/>
    </source>
</evidence>
<dbReference type="Gene3D" id="1.10.3730.20">
    <property type="match status" value="1"/>
</dbReference>
<evidence type="ECO:0000256" key="1">
    <source>
        <dbReference type="ARBA" id="ARBA00004651"/>
    </source>
</evidence>
<comment type="caution">
    <text evidence="9">The sequence shown here is derived from an EMBL/GenBank/DDBJ whole genome shotgun (WGS) entry which is preliminary data.</text>
</comment>
<dbReference type="InterPro" id="IPR000390">
    <property type="entry name" value="Small_drug/metabolite_transptr"/>
</dbReference>
<dbReference type="SUPFAM" id="SSF103481">
    <property type="entry name" value="Multidrug resistance efflux transporter EmrE"/>
    <property type="match status" value="1"/>
</dbReference>
<dbReference type="EMBL" id="JBHTLM010000025">
    <property type="protein sequence ID" value="MFD1179112.1"/>
    <property type="molecule type" value="Genomic_DNA"/>
</dbReference>
<proteinExistence type="inferred from homology"/>
<dbReference type="PANTHER" id="PTHR30561:SF1">
    <property type="entry name" value="MULTIDRUG TRANSPORTER EMRE"/>
    <property type="match status" value="1"/>
</dbReference>
<dbReference type="InterPro" id="IPR045324">
    <property type="entry name" value="Small_multidrug_res"/>
</dbReference>
<keyword evidence="10" id="KW-1185">Reference proteome</keyword>
<keyword evidence="6 8" id="KW-0472">Membrane</keyword>
<evidence type="ECO:0000256" key="6">
    <source>
        <dbReference type="ARBA" id="ARBA00023136"/>
    </source>
</evidence>
<organism evidence="9 10">
    <name type="scientific">Paenibacillus puldeungensis</name>
    <dbReference type="NCBI Taxonomy" id="696536"/>
    <lineage>
        <taxon>Bacteria</taxon>
        <taxon>Bacillati</taxon>
        <taxon>Bacillota</taxon>
        <taxon>Bacilli</taxon>
        <taxon>Bacillales</taxon>
        <taxon>Paenibacillaceae</taxon>
        <taxon>Paenibacillus</taxon>
    </lineage>
</organism>
<keyword evidence="5 8" id="KW-1133">Transmembrane helix</keyword>
<evidence type="ECO:0000256" key="8">
    <source>
        <dbReference type="SAM" id="Phobius"/>
    </source>
</evidence>
<feature type="transmembrane region" description="Helical" evidence="8">
    <location>
        <begin position="57"/>
        <end position="78"/>
    </location>
</feature>
<evidence type="ECO:0000313" key="10">
    <source>
        <dbReference type="Proteomes" id="UP001597262"/>
    </source>
</evidence>
<evidence type="ECO:0000313" key="9">
    <source>
        <dbReference type="EMBL" id="MFD1179112.1"/>
    </source>
</evidence>
<dbReference type="Pfam" id="PF00893">
    <property type="entry name" value="Multi_Drug_Res"/>
    <property type="match status" value="1"/>
</dbReference>
<gene>
    <name evidence="9" type="ORF">ACFQ3W_22800</name>
</gene>
<feature type="transmembrane region" description="Helical" evidence="8">
    <location>
        <begin position="84"/>
        <end position="103"/>
    </location>
</feature>
<evidence type="ECO:0000256" key="7">
    <source>
        <dbReference type="RuleBase" id="RU003942"/>
    </source>
</evidence>
<keyword evidence="2" id="KW-0813">Transport</keyword>
<dbReference type="InterPro" id="IPR037185">
    <property type="entry name" value="EmrE-like"/>
</dbReference>
<evidence type="ECO:0000256" key="2">
    <source>
        <dbReference type="ARBA" id="ARBA00022448"/>
    </source>
</evidence>
<evidence type="ECO:0000256" key="4">
    <source>
        <dbReference type="ARBA" id="ARBA00022692"/>
    </source>
</evidence>
<keyword evidence="3" id="KW-1003">Cell membrane</keyword>
<dbReference type="PANTHER" id="PTHR30561">
    <property type="entry name" value="SMR FAMILY PROTON-DEPENDENT DRUG EFFLUX TRANSPORTER SUGE"/>
    <property type="match status" value="1"/>
</dbReference>
<protein>
    <submittedName>
        <fullName evidence="9">DMT family transporter</fullName>
    </submittedName>
</protein>
<comment type="subcellular location">
    <subcellularLocation>
        <location evidence="1 7">Cell membrane</location>
        <topology evidence="1 7">Multi-pass membrane protein</topology>
    </subcellularLocation>
</comment>
<dbReference type="RefSeq" id="WP_379321580.1">
    <property type="nucleotide sequence ID" value="NZ_JBHTLM010000025.1"/>
</dbReference>
<name>A0ABW3S4I1_9BACL</name>
<evidence type="ECO:0000256" key="5">
    <source>
        <dbReference type="ARBA" id="ARBA00022989"/>
    </source>
</evidence>
<comment type="similarity">
    <text evidence="7">Belongs to the drug/metabolite transporter (DMT) superfamily. Small multidrug resistance (SMR) (TC 2.A.7.1) family.</text>
</comment>
<accession>A0ABW3S4I1</accession>
<sequence>MAYLYLAISIATELVGTSMLKASQGFTKLYPSLISILAFICSFYFISLTFKTIPLNMAYAIWSGVGSVATVLISVLIWKEKINAGSVIGITLIVVGVVVLNLLGPGHGEAKEHAGGHQAEVYVDNANR</sequence>
<keyword evidence="4 7" id="KW-0812">Transmembrane</keyword>
<dbReference type="Proteomes" id="UP001597262">
    <property type="component" value="Unassembled WGS sequence"/>
</dbReference>